<dbReference type="Proteomes" id="UP000438699">
    <property type="component" value="Unassembled WGS sequence"/>
</dbReference>
<keyword evidence="2" id="KW-1185">Reference proteome</keyword>
<comment type="caution">
    <text evidence="1">The sequence shown here is derived from an EMBL/GenBank/DDBJ whole genome shotgun (WGS) entry which is preliminary data.</text>
</comment>
<dbReference type="AlphaFoldDB" id="A0A6N6N8A1"/>
<dbReference type="RefSeq" id="WP_151149891.1">
    <property type="nucleotide sequence ID" value="NZ_WAIE01000001.1"/>
</dbReference>
<gene>
    <name evidence="1" type="ORF">F8A88_04535</name>
</gene>
<reference evidence="1 2" key="1">
    <citation type="journal article" date="2017" name="Int. J. Syst. Evol. Microbiol.">
        <title>Desulfovibrio senegalensis sp. nov., a mesophilic sulfate reducer isolated from marine sediment.</title>
        <authorList>
            <person name="Thioye A."/>
            <person name="Gam Z.B.A."/>
            <person name="Mbengue M."/>
            <person name="Cayol J.L."/>
            <person name="Joseph-Bartoli M."/>
            <person name="Toure-Kane C."/>
            <person name="Labat M."/>
        </authorList>
    </citation>
    <scope>NUCLEOTIDE SEQUENCE [LARGE SCALE GENOMIC DNA]</scope>
    <source>
        <strain evidence="1 2">DSM 101509</strain>
    </source>
</reference>
<accession>A0A6N6N8A1</accession>
<proteinExistence type="predicted"/>
<protein>
    <submittedName>
        <fullName evidence="1">Uncharacterized protein</fullName>
    </submittedName>
</protein>
<name>A0A6N6N8A1_9BACT</name>
<organism evidence="1 2">
    <name type="scientific">Pseudodesulfovibrio senegalensis</name>
    <dbReference type="NCBI Taxonomy" id="1721087"/>
    <lineage>
        <taxon>Bacteria</taxon>
        <taxon>Pseudomonadati</taxon>
        <taxon>Thermodesulfobacteriota</taxon>
        <taxon>Desulfovibrionia</taxon>
        <taxon>Desulfovibrionales</taxon>
        <taxon>Desulfovibrionaceae</taxon>
    </lineage>
</organism>
<evidence type="ECO:0000313" key="2">
    <source>
        <dbReference type="Proteomes" id="UP000438699"/>
    </source>
</evidence>
<sequence>MRIEVEQGELFVLDIRQPDTGMGTIKGAVFDPVLLRLEKYVEDREPGEVPRVRYLFTPLAPCATSIIIKLHGNTSEGHPSVYKQIDVMVTAD</sequence>
<dbReference type="EMBL" id="WAIE01000001">
    <property type="protein sequence ID" value="KAB1443519.1"/>
    <property type="molecule type" value="Genomic_DNA"/>
</dbReference>
<dbReference type="OrthoDB" id="5461105at2"/>
<evidence type="ECO:0000313" key="1">
    <source>
        <dbReference type="EMBL" id="KAB1443519.1"/>
    </source>
</evidence>